<comment type="similarity">
    <text evidence="3 8">Belongs to the LDH/MDH superfamily. LDH family.</text>
</comment>
<dbReference type="NCBIfam" id="NF004863">
    <property type="entry name" value="PRK06223.1"/>
    <property type="match status" value="1"/>
</dbReference>
<feature type="binding site" evidence="8">
    <location>
        <position position="148"/>
    </location>
    <ligand>
        <name>NAD(+)</name>
        <dbReference type="ChEBI" id="CHEBI:57540"/>
    </ligand>
</feature>
<feature type="binding site" evidence="8">
    <location>
        <begin position="153"/>
        <end position="156"/>
    </location>
    <ligand>
        <name>substrate</name>
    </ligand>
</feature>
<dbReference type="NCBIfam" id="NF000824">
    <property type="entry name" value="PRK00066.1"/>
    <property type="match status" value="1"/>
</dbReference>
<comment type="catalytic activity">
    <reaction evidence="7 8">
        <text>(S)-lactate + NAD(+) = pyruvate + NADH + H(+)</text>
        <dbReference type="Rhea" id="RHEA:23444"/>
        <dbReference type="ChEBI" id="CHEBI:15361"/>
        <dbReference type="ChEBI" id="CHEBI:15378"/>
        <dbReference type="ChEBI" id="CHEBI:16651"/>
        <dbReference type="ChEBI" id="CHEBI:57540"/>
        <dbReference type="ChEBI" id="CHEBI:57945"/>
        <dbReference type="EC" id="1.1.1.27"/>
    </reaction>
</comment>
<feature type="binding site" evidence="8">
    <location>
        <begin position="123"/>
        <end position="125"/>
    </location>
    <ligand>
        <name>NAD(+)</name>
        <dbReference type="ChEBI" id="CHEBI:57540"/>
    </ligand>
</feature>
<dbReference type="InterPro" id="IPR036291">
    <property type="entry name" value="NAD(P)-bd_dom_sf"/>
</dbReference>
<dbReference type="PIRSF" id="PIRSF000102">
    <property type="entry name" value="Lac_mal_DH"/>
    <property type="match status" value="1"/>
</dbReference>
<protein>
    <recommendedName>
        <fullName evidence="4 8">L-lactate dehydrogenase</fullName>
        <shortName evidence="8">L-LDH</shortName>
        <ecNumber evidence="4 8">1.1.1.27</ecNumber>
    </recommendedName>
</protein>
<dbReference type="InterPro" id="IPR015955">
    <property type="entry name" value="Lactate_DH/Glyco_Ohase_4_C"/>
</dbReference>
<feature type="binding site" evidence="8">
    <location>
        <position position="236"/>
    </location>
    <ligand>
        <name>substrate</name>
    </ligand>
</feature>
<accession>A0ABN1FBX2</accession>
<dbReference type="PROSITE" id="PS00064">
    <property type="entry name" value="L_LDH"/>
    <property type="match status" value="1"/>
</dbReference>
<feature type="domain" description="Lactate/malate dehydrogenase N-terminal" evidence="9">
    <location>
        <begin position="10"/>
        <end position="147"/>
    </location>
</feature>
<feature type="binding site" evidence="8">
    <location>
        <position position="87"/>
    </location>
    <ligand>
        <name>substrate</name>
    </ligand>
</feature>
<comment type="subunit">
    <text evidence="8">Homotetramer.</text>
</comment>
<evidence type="ECO:0000256" key="1">
    <source>
        <dbReference type="ARBA" id="ARBA00003966"/>
    </source>
</evidence>
<dbReference type="SUPFAM" id="SSF56327">
    <property type="entry name" value="LDH C-terminal domain-like"/>
    <property type="match status" value="1"/>
</dbReference>
<sequence>METEHWKARKVVIVGAGAVGSTYAYTLALRGLADEIVLIDYNRDLAKGQALDMMHGQAFFPSIQIRDGDQSDYADAALIVITAGAKQQPGESRLQLVQKNAAIINGCMDQILAQNSPAVVLIVSNPVDILTYVAHKRSGWPRGRVLGSGTVLDSARFRHQLATRCGVDVHNVHAHIMGEHGDSEFAAWSITNMAGMPIEQFCKSCAKCDNSELGRKAIVHAVRHSAYHIIDYKGATWFAVALAMTQITAAILRNQSSVLTVSAVLDGEYGEQGVALGVPSIVSVNGVDQVLEVALPPDESKAFHNSAATLREIIASLGLN</sequence>
<comment type="caution">
    <text evidence="11">The sequence shown here is derived from an EMBL/GenBank/DDBJ whole genome shotgun (WGS) entry which is preliminary data.</text>
</comment>
<dbReference type="Gene3D" id="3.40.50.720">
    <property type="entry name" value="NAD(P)-binding Rossmann-like Domain"/>
    <property type="match status" value="1"/>
</dbReference>
<dbReference type="CDD" id="cd05292">
    <property type="entry name" value="LDH_2"/>
    <property type="match status" value="1"/>
</dbReference>
<evidence type="ECO:0000313" key="11">
    <source>
        <dbReference type="EMBL" id="GAA0587511.1"/>
    </source>
</evidence>
<feature type="binding site" evidence="8">
    <location>
        <position position="40"/>
    </location>
    <ligand>
        <name>NAD(+)</name>
        <dbReference type="ChEBI" id="CHEBI:57540"/>
    </ligand>
</feature>
<feature type="active site" description="Proton acceptor" evidence="8">
    <location>
        <position position="180"/>
    </location>
</feature>
<keyword evidence="6 8" id="KW-0520">NAD</keyword>
<comment type="activity regulation">
    <text evidence="8">Allosterically activated by fructose 1,6-bisphosphate (FBP).</text>
</comment>
<dbReference type="PANTHER" id="PTHR43128:SF16">
    <property type="entry name" value="L-LACTATE DEHYDROGENASE"/>
    <property type="match status" value="1"/>
</dbReference>
<dbReference type="Gene3D" id="3.90.110.10">
    <property type="entry name" value="Lactate dehydrogenase/glycoside hydrolase, family 4, C-terminal"/>
    <property type="match status" value="1"/>
</dbReference>
<dbReference type="Pfam" id="PF00056">
    <property type="entry name" value="Ldh_1_N"/>
    <property type="match status" value="1"/>
</dbReference>
<evidence type="ECO:0000256" key="7">
    <source>
        <dbReference type="ARBA" id="ARBA00049258"/>
    </source>
</evidence>
<dbReference type="NCBIfam" id="TIGR01771">
    <property type="entry name" value="L-LDH-NAD"/>
    <property type="match status" value="1"/>
</dbReference>
<comment type="function">
    <text evidence="8">Catalyzes the conversion of lactate to pyruvate.</text>
</comment>
<keyword evidence="12" id="KW-1185">Reference proteome</keyword>
<dbReference type="HAMAP" id="MF_00488">
    <property type="entry name" value="Lactate_dehydrog"/>
    <property type="match status" value="1"/>
</dbReference>
<evidence type="ECO:0000313" key="12">
    <source>
        <dbReference type="Proteomes" id="UP001499951"/>
    </source>
</evidence>
<evidence type="ECO:0000256" key="8">
    <source>
        <dbReference type="HAMAP-Rule" id="MF_00488"/>
    </source>
</evidence>
<feature type="binding site" evidence="8">
    <location>
        <position position="158"/>
    </location>
    <ligand>
        <name>beta-D-fructose 1,6-bisphosphate</name>
        <dbReference type="ChEBI" id="CHEBI:32966"/>
        <note>allosteric activator</note>
    </ligand>
</feature>
<organism evidence="11 12">
    <name type="scientific">Rhizomicrobium electricum</name>
    <dbReference type="NCBI Taxonomy" id="480070"/>
    <lineage>
        <taxon>Bacteria</taxon>
        <taxon>Pseudomonadati</taxon>
        <taxon>Pseudomonadota</taxon>
        <taxon>Alphaproteobacteria</taxon>
        <taxon>Micropepsales</taxon>
        <taxon>Micropepsaceae</taxon>
        <taxon>Rhizomicrobium</taxon>
    </lineage>
</organism>
<gene>
    <name evidence="8" type="primary">ldh</name>
    <name evidence="11" type="ORF">GCM10008942_40670</name>
</gene>
<comment type="caution">
    <text evidence="8">Lacks conserved residue(s) required for the propagation of feature annotation.</text>
</comment>
<dbReference type="PANTHER" id="PTHR43128">
    <property type="entry name" value="L-2-HYDROXYCARBOXYLATE DEHYDROGENASE (NAD(P)(+))"/>
    <property type="match status" value="1"/>
</dbReference>
<dbReference type="PRINTS" id="PR00086">
    <property type="entry name" value="LLDHDRGNASE"/>
</dbReference>
<dbReference type="EMBL" id="BAAADD010000013">
    <property type="protein sequence ID" value="GAA0587511.1"/>
    <property type="molecule type" value="Genomic_DNA"/>
</dbReference>
<evidence type="ECO:0000259" key="9">
    <source>
        <dbReference type="Pfam" id="PF00056"/>
    </source>
</evidence>
<reference evidence="11 12" key="1">
    <citation type="journal article" date="2019" name="Int. J. Syst. Evol. Microbiol.">
        <title>The Global Catalogue of Microorganisms (GCM) 10K type strain sequencing project: providing services to taxonomists for standard genome sequencing and annotation.</title>
        <authorList>
            <consortium name="The Broad Institute Genomics Platform"/>
            <consortium name="The Broad Institute Genome Sequencing Center for Infectious Disease"/>
            <person name="Wu L."/>
            <person name="Ma J."/>
        </authorList>
    </citation>
    <scope>NUCLEOTIDE SEQUENCE [LARGE SCALE GENOMIC DNA]</scope>
    <source>
        <strain evidence="11 12">JCM 15089</strain>
    </source>
</reference>
<feature type="binding site" evidence="8">
    <location>
        <begin position="84"/>
        <end position="85"/>
    </location>
    <ligand>
        <name>NAD(+)</name>
        <dbReference type="ChEBI" id="CHEBI:57540"/>
    </ligand>
</feature>
<dbReference type="Proteomes" id="UP001499951">
    <property type="component" value="Unassembled WGS sequence"/>
</dbReference>
<feature type="binding site" evidence="8">
    <location>
        <position position="173"/>
    </location>
    <ligand>
        <name>beta-D-fructose 1,6-bisphosphate</name>
        <dbReference type="ChEBI" id="CHEBI:32966"/>
        <note>allosteric activator</note>
    </ligand>
</feature>
<evidence type="ECO:0000259" key="10">
    <source>
        <dbReference type="Pfam" id="PF02866"/>
    </source>
</evidence>
<dbReference type="InterPro" id="IPR001557">
    <property type="entry name" value="L-lactate/malate_DH"/>
</dbReference>
<dbReference type="RefSeq" id="WP_166937459.1">
    <property type="nucleotide sequence ID" value="NZ_BAAADD010000013.1"/>
</dbReference>
<dbReference type="SUPFAM" id="SSF51735">
    <property type="entry name" value="NAD(P)-binding Rossmann-fold domains"/>
    <property type="match status" value="1"/>
</dbReference>
<keyword evidence="8" id="KW-0597">Phosphoprotein</keyword>
<dbReference type="InterPro" id="IPR001236">
    <property type="entry name" value="Lactate/malate_DH_N"/>
</dbReference>
<evidence type="ECO:0000256" key="2">
    <source>
        <dbReference type="ARBA" id="ARBA00004843"/>
    </source>
</evidence>
<keyword evidence="8" id="KW-0963">Cytoplasm</keyword>
<feature type="binding site" evidence="8">
    <location>
        <position position="93"/>
    </location>
    <ligand>
        <name>substrate</name>
    </ligand>
</feature>
<evidence type="ECO:0000256" key="3">
    <source>
        <dbReference type="ARBA" id="ARBA00006054"/>
    </source>
</evidence>
<keyword evidence="5 8" id="KW-0560">Oxidoreductase</keyword>
<feature type="binding site" evidence="8">
    <location>
        <begin position="125"/>
        <end position="128"/>
    </location>
    <ligand>
        <name>substrate</name>
    </ligand>
</feature>
<proteinExistence type="inferred from homology"/>
<evidence type="ECO:0000256" key="5">
    <source>
        <dbReference type="ARBA" id="ARBA00023002"/>
    </source>
</evidence>
<comment type="subcellular location">
    <subcellularLocation>
        <location evidence="8">Cytoplasm</location>
    </subcellularLocation>
</comment>
<dbReference type="InterPro" id="IPR022383">
    <property type="entry name" value="Lactate/malate_DH_C"/>
</dbReference>
<name>A0ABN1FBX2_9PROT</name>
<comment type="pathway">
    <text evidence="2 8">Fermentation; pyruvate fermentation to lactate; (S)-lactate from pyruvate: step 1/1.</text>
</comment>
<comment type="function">
    <text evidence="1">Catalyzes the reversible oxidation of malate to oxaloacetate.</text>
</comment>
<keyword evidence="8" id="KW-0021">Allosteric enzyme</keyword>
<feature type="domain" description="Lactate/malate dehydrogenase C-terminal" evidence="10">
    <location>
        <begin position="150"/>
        <end position="315"/>
    </location>
</feature>
<evidence type="ECO:0000256" key="4">
    <source>
        <dbReference type="ARBA" id="ARBA00012967"/>
    </source>
</evidence>
<feature type="modified residue" description="Phosphotyrosine" evidence="8">
    <location>
        <position position="227"/>
    </location>
</feature>
<dbReference type="Pfam" id="PF02866">
    <property type="entry name" value="Ldh_1_C"/>
    <property type="match status" value="1"/>
</dbReference>
<dbReference type="EC" id="1.1.1.27" evidence="4 8"/>
<dbReference type="InterPro" id="IPR011304">
    <property type="entry name" value="L-lactate_DH"/>
</dbReference>
<feature type="binding site" evidence="8">
    <location>
        <position position="19"/>
    </location>
    <ligand>
        <name>NAD(+)</name>
        <dbReference type="ChEBI" id="CHEBI:57540"/>
    </ligand>
</feature>
<dbReference type="InterPro" id="IPR018177">
    <property type="entry name" value="L-lactate_DH_AS"/>
</dbReference>
<evidence type="ECO:0000256" key="6">
    <source>
        <dbReference type="ARBA" id="ARBA00023027"/>
    </source>
</evidence>